<dbReference type="Gene3D" id="2.130.10.10">
    <property type="entry name" value="YVTN repeat-like/Quinoprotein amine dehydrogenase"/>
    <property type="match status" value="1"/>
</dbReference>
<keyword evidence="1" id="KW-0853">WD repeat</keyword>
<dbReference type="SMART" id="SM00320">
    <property type="entry name" value="WD40"/>
    <property type="match status" value="2"/>
</dbReference>
<dbReference type="GeneID" id="25269942"/>
<dbReference type="InterPro" id="IPR001680">
    <property type="entry name" value="WD40_rpt"/>
</dbReference>
<dbReference type="SUPFAM" id="SSF101908">
    <property type="entry name" value="Putative isomerase YbhE"/>
    <property type="match status" value="1"/>
</dbReference>
<proteinExistence type="predicted"/>
<feature type="repeat" description="WD" evidence="1">
    <location>
        <begin position="122"/>
        <end position="155"/>
    </location>
</feature>
<reference evidence="2" key="2">
    <citation type="submission" date="2013-10" db="EMBL/GenBank/DDBJ databases">
        <authorList>
            <person name="Aslett M."/>
        </authorList>
    </citation>
    <scope>NUCLEOTIDE SEQUENCE</scope>
    <source>
        <strain evidence="2">Houghton</strain>
    </source>
</reference>
<dbReference type="EMBL" id="HG671398">
    <property type="protein sequence ID" value="CDI80913.1"/>
    <property type="molecule type" value="Genomic_DNA"/>
</dbReference>
<dbReference type="AlphaFoldDB" id="U6GNR1"/>
<name>U6GNR1_EIMAC</name>
<gene>
    <name evidence="2" type="ORF">EAH_00018720</name>
</gene>
<dbReference type="OrthoDB" id="427368at2759"/>
<accession>U6GNR1</accession>
<dbReference type="Proteomes" id="UP000018050">
    <property type="component" value="Unassembled WGS sequence"/>
</dbReference>
<sequence length="339" mass="36651">MQELRQTVHGQLSGCISVHWGVGYHGNRGHRVEQLCLLDREGVIRASETDGDMVSNAEIPVPPLPGEDPVLVIAPYMPTAGEETTCMALGTLKGSVILLELPPGRPRSAYTLESWSVSAKALHSHAAPLDAMAWSFNGRFLATAAANGSVITWRVLGHRERQRLFRRRQFQVQAQGGGVGGFAVGGGGITALCWEAEGESLMLAFGDLLTIAKPLEGCNRMQGTREGDLNNEVEFNSWKAHEGGVTSADWASTASRLILSTGLDFVFGLRWAPDGQQVAAACGVSGFYSFKVVTTKRETWRFCASLEGSDALQIEVKMQLVPLSSQRRFTVHEPPTVCA</sequence>
<protein>
    <submittedName>
        <fullName evidence="2">Uncharacterized protein</fullName>
    </submittedName>
</protein>
<evidence type="ECO:0000313" key="2">
    <source>
        <dbReference type="EMBL" id="CDI80913.1"/>
    </source>
</evidence>
<dbReference type="PROSITE" id="PS50082">
    <property type="entry name" value="WD_REPEATS_2"/>
    <property type="match status" value="1"/>
</dbReference>
<evidence type="ECO:0000313" key="3">
    <source>
        <dbReference type="Proteomes" id="UP000018050"/>
    </source>
</evidence>
<organism evidence="2 3">
    <name type="scientific">Eimeria acervulina</name>
    <name type="common">Coccidian parasite</name>
    <dbReference type="NCBI Taxonomy" id="5801"/>
    <lineage>
        <taxon>Eukaryota</taxon>
        <taxon>Sar</taxon>
        <taxon>Alveolata</taxon>
        <taxon>Apicomplexa</taxon>
        <taxon>Conoidasida</taxon>
        <taxon>Coccidia</taxon>
        <taxon>Eucoccidiorida</taxon>
        <taxon>Eimeriorina</taxon>
        <taxon>Eimeriidae</taxon>
        <taxon>Eimeria</taxon>
    </lineage>
</organism>
<reference evidence="2" key="1">
    <citation type="submission" date="2013-10" db="EMBL/GenBank/DDBJ databases">
        <title>Genomic analysis of the causative agents of coccidiosis in chickens.</title>
        <authorList>
            <person name="Reid A.J."/>
            <person name="Blake D."/>
            <person name="Billington K."/>
            <person name="Browne H."/>
            <person name="Dunn M."/>
            <person name="Hung S."/>
            <person name="Kawahara F."/>
            <person name="Miranda-Saavedra D."/>
            <person name="Mourier T."/>
            <person name="Nagra H."/>
            <person name="Otto T.D."/>
            <person name="Rawlings N."/>
            <person name="Sanchez A."/>
            <person name="Sanders M."/>
            <person name="Subramaniam C."/>
            <person name="Tay Y."/>
            <person name="Dear P."/>
            <person name="Doerig C."/>
            <person name="Gruber A."/>
            <person name="Parkinson J."/>
            <person name="Shirley M."/>
            <person name="Wan K.L."/>
            <person name="Berriman M."/>
            <person name="Tomley F."/>
            <person name="Pain A."/>
        </authorList>
    </citation>
    <scope>NUCLEOTIDE SEQUENCE</scope>
    <source>
        <strain evidence="2">Houghton</strain>
    </source>
</reference>
<dbReference type="RefSeq" id="XP_013249201.1">
    <property type="nucleotide sequence ID" value="XM_013393747.1"/>
</dbReference>
<dbReference type="PROSITE" id="PS50294">
    <property type="entry name" value="WD_REPEATS_REGION"/>
    <property type="match status" value="1"/>
</dbReference>
<dbReference type="InterPro" id="IPR015943">
    <property type="entry name" value="WD40/YVTN_repeat-like_dom_sf"/>
</dbReference>
<dbReference type="Pfam" id="PF00400">
    <property type="entry name" value="WD40"/>
    <property type="match status" value="1"/>
</dbReference>
<dbReference type="VEuPathDB" id="ToxoDB:EAH_00018720"/>
<keyword evidence="3" id="KW-1185">Reference proteome</keyword>
<dbReference type="OMA" id="SVITWER"/>
<evidence type="ECO:0000256" key="1">
    <source>
        <dbReference type="PROSITE-ProRule" id="PRU00221"/>
    </source>
</evidence>